<keyword evidence="4" id="KW-1185">Reference proteome</keyword>
<dbReference type="InterPro" id="IPR027417">
    <property type="entry name" value="P-loop_NTPase"/>
</dbReference>
<organism evidence="3 4">
    <name type="scientific">Actinoplanes oblitus</name>
    <dbReference type="NCBI Taxonomy" id="3040509"/>
    <lineage>
        <taxon>Bacteria</taxon>
        <taxon>Bacillati</taxon>
        <taxon>Actinomycetota</taxon>
        <taxon>Actinomycetes</taxon>
        <taxon>Micromonosporales</taxon>
        <taxon>Micromonosporaceae</taxon>
        <taxon>Actinoplanes</taxon>
    </lineage>
</organism>
<dbReference type="SUPFAM" id="SSF52540">
    <property type="entry name" value="P-loop containing nucleoside triphosphate hydrolases"/>
    <property type="match status" value="1"/>
</dbReference>
<dbReference type="SUPFAM" id="SSF48452">
    <property type="entry name" value="TPR-like"/>
    <property type="match status" value="1"/>
</dbReference>
<dbReference type="Gene3D" id="1.10.10.10">
    <property type="entry name" value="Winged helix-like DNA-binding domain superfamily/Winged helix DNA-binding domain"/>
    <property type="match status" value="1"/>
</dbReference>
<evidence type="ECO:0000313" key="3">
    <source>
        <dbReference type="EMBL" id="WIM99217.1"/>
    </source>
</evidence>
<feature type="domain" description="Bacterial transcriptional activator" evidence="2">
    <location>
        <begin position="91"/>
        <end position="244"/>
    </location>
</feature>
<dbReference type="SMART" id="SM01043">
    <property type="entry name" value="BTAD"/>
    <property type="match status" value="1"/>
</dbReference>
<accession>A0ABY8WP35</accession>
<dbReference type="PANTHER" id="PTHR47691">
    <property type="entry name" value="REGULATOR-RELATED"/>
    <property type="match status" value="1"/>
</dbReference>
<proteinExistence type="predicted"/>
<dbReference type="Gene3D" id="1.25.40.10">
    <property type="entry name" value="Tetratricopeptide repeat domain"/>
    <property type="match status" value="1"/>
</dbReference>
<evidence type="ECO:0000259" key="2">
    <source>
        <dbReference type="SMART" id="SM01043"/>
    </source>
</evidence>
<name>A0ABY8WP35_9ACTN</name>
<evidence type="ECO:0000256" key="1">
    <source>
        <dbReference type="SAM" id="MobiDB-lite"/>
    </source>
</evidence>
<dbReference type="EMBL" id="CP126980">
    <property type="protein sequence ID" value="WIM99217.1"/>
    <property type="molecule type" value="Genomic_DNA"/>
</dbReference>
<dbReference type="InterPro" id="IPR036388">
    <property type="entry name" value="WH-like_DNA-bd_sf"/>
</dbReference>
<dbReference type="RefSeq" id="WP_284920656.1">
    <property type="nucleotide sequence ID" value="NZ_CP126980.1"/>
</dbReference>
<dbReference type="Proteomes" id="UP001240150">
    <property type="component" value="Chromosome"/>
</dbReference>
<feature type="compositionally biased region" description="Low complexity" evidence="1">
    <location>
        <begin position="130"/>
        <end position="139"/>
    </location>
</feature>
<protein>
    <submittedName>
        <fullName evidence="3">BTAD domain-containing putative transcriptional regulator</fullName>
    </submittedName>
</protein>
<feature type="region of interest" description="Disordered" evidence="1">
    <location>
        <begin position="130"/>
        <end position="150"/>
    </location>
</feature>
<evidence type="ECO:0000313" key="4">
    <source>
        <dbReference type="Proteomes" id="UP001240150"/>
    </source>
</evidence>
<dbReference type="Gene3D" id="3.40.50.300">
    <property type="entry name" value="P-loop containing nucleotide triphosphate hydrolases"/>
    <property type="match status" value="1"/>
</dbReference>
<reference evidence="3 4" key="1">
    <citation type="submission" date="2023-06" db="EMBL/GenBank/DDBJ databases">
        <authorList>
            <person name="Yushchuk O."/>
            <person name="Binda E."/>
            <person name="Ruckert-Reed C."/>
            <person name="Fedorenko V."/>
            <person name="Kalinowski J."/>
            <person name="Marinelli F."/>
        </authorList>
    </citation>
    <scope>NUCLEOTIDE SEQUENCE [LARGE SCALE GENOMIC DNA]</scope>
    <source>
        <strain evidence="3 4">NRRL 3884</strain>
    </source>
</reference>
<dbReference type="Pfam" id="PF03704">
    <property type="entry name" value="BTAD"/>
    <property type="match status" value="1"/>
</dbReference>
<dbReference type="PANTHER" id="PTHR47691:SF3">
    <property type="entry name" value="HTH-TYPE TRANSCRIPTIONAL REGULATOR RV0890C-RELATED"/>
    <property type="match status" value="1"/>
</dbReference>
<dbReference type="InterPro" id="IPR011990">
    <property type="entry name" value="TPR-like_helical_dom_sf"/>
</dbReference>
<dbReference type="InterPro" id="IPR005158">
    <property type="entry name" value="BTAD"/>
</dbReference>
<sequence length="1007" mass="105232">MDVELTLLTRVRHRGVEIGGSRLGDLLALLAGEPAGCDSARLIAALWPGERPAHPAKALQTLVARARARLGADLVRSTPAGYRLALSPERVDASAVLLRAAACARHAGDGEHAAALAEAEAGLELFAGAEAGPAPSGRAGPSGGPGDGPLARLRAARAATRRELARARALALARLGRPAAGALEEVLAERPRDEEVLVELLRCEAAAQGPAAALARYDAYRRGLREELGAEPGAALRAVHRELLLSDAPVVRQGLRYEPNELLGRDADVAAVAGLLRTRRVVSVVGAGGLGKTRLAQAVARRAAHRLVYLVELAGVTRDAEVAGAVATALGLGGTAGAAGIAAALEPGPALLVLDNCEQVIDGVAALVRALIGLAGGLTVLTTSRAPLDLTAESVHQLPELDLPTTVELFTQRARAARPGAELPAEAVRDLCRRLDGLPLAVELAAARIRTMSPAEIAGRFGLHQGGGRDLPERHRTLHAVIDWSWHLLEADGRAAMRALSIFPGGFSADAVRHVLADDAVVAQLVDQSLVKVLDGPAGTRFRMLETVREFSTARREEAGETEAATERFLDWARHLAIRDGGDYAAGLIEAADELRAEQDNLVLALRLGMDRSDPATVAAAGALLGTLWLTDSDIARLAALAADVPVVLARFRPGPAYVEATRTTAVWCAMTAFVTRGPRPLRALAVLRRLPPPAPGSLIGAAQAVLGAGDVRELYDSADPLLAGLAYYAGSYRAEHANDPAAALLAARRMLARLADLDPWLRALAHARIGELCLQAAPGEEAFQHLDIALSIMEELGAWSSAARARWAIVLADLQRGAFDRAEQGLDQLSCGVLTEEAGAMRFDLCTRAEIRLGRGDVAGGLRLWRQAAAGLRGDEGLWASEILAVVVIVHCRHGCSGLVADVAEQVARRLRAALPVVPVAIFRICGVMLLATAAFAGAGGRAAEAARLVAVADRFGFSGTFRSVPAAAEPVRDADRPAYTAAVAEYAGLDAGALRAAALSLLDAS</sequence>
<gene>
    <name evidence="3" type="ORF">ACTOB_002861</name>
</gene>
<dbReference type="PRINTS" id="PR00364">
    <property type="entry name" value="DISEASERSIST"/>
</dbReference>